<organism evidence="1 2">
    <name type="scientific">Pocillopora meandrina</name>
    <dbReference type="NCBI Taxonomy" id="46732"/>
    <lineage>
        <taxon>Eukaryota</taxon>
        <taxon>Metazoa</taxon>
        <taxon>Cnidaria</taxon>
        <taxon>Anthozoa</taxon>
        <taxon>Hexacorallia</taxon>
        <taxon>Scleractinia</taxon>
        <taxon>Astrocoeniina</taxon>
        <taxon>Pocilloporidae</taxon>
        <taxon>Pocillopora</taxon>
    </lineage>
</organism>
<evidence type="ECO:0000313" key="1">
    <source>
        <dbReference type="EMBL" id="CAH3119444.1"/>
    </source>
</evidence>
<dbReference type="AlphaFoldDB" id="A0AAU9WML4"/>
<accession>A0AAU9WML4</accession>
<evidence type="ECO:0000313" key="2">
    <source>
        <dbReference type="Proteomes" id="UP001159428"/>
    </source>
</evidence>
<proteinExistence type="predicted"/>
<sequence length="59" mass="6988">MYCVLQKPFDVKDGHKTYFIYNDRGLGVNKGTVRILKITKKIGRERLREEEAFLNSKRN</sequence>
<name>A0AAU9WML4_9CNID</name>
<reference evidence="1 2" key="1">
    <citation type="submission" date="2022-05" db="EMBL/GenBank/DDBJ databases">
        <authorList>
            <consortium name="Genoscope - CEA"/>
            <person name="William W."/>
        </authorList>
    </citation>
    <scope>NUCLEOTIDE SEQUENCE [LARGE SCALE GENOMIC DNA]</scope>
</reference>
<protein>
    <submittedName>
        <fullName evidence="1">Uncharacterized protein</fullName>
    </submittedName>
</protein>
<dbReference type="Proteomes" id="UP001159428">
    <property type="component" value="Unassembled WGS sequence"/>
</dbReference>
<gene>
    <name evidence="1" type="ORF">PMEA_00008291</name>
</gene>
<keyword evidence="2" id="KW-1185">Reference proteome</keyword>
<dbReference type="EMBL" id="CALNXJ010000017">
    <property type="protein sequence ID" value="CAH3119444.1"/>
    <property type="molecule type" value="Genomic_DNA"/>
</dbReference>
<comment type="caution">
    <text evidence="1">The sequence shown here is derived from an EMBL/GenBank/DDBJ whole genome shotgun (WGS) entry which is preliminary data.</text>
</comment>